<gene>
    <name evidence="1" type="ORF">EVA_04345</name>
</gene>
<evidence type="ECO:0000313" key="1">
    <source>
        <dbReference type="EMBL" id="EJX07546.1"/>
    </source>
</evidence>
<proteinExistence type="predicted"/>
<dbReference type="AlphaFoldDB" id="J9D4H9"/>
<accession>J9D4H9</accession>
<protein>
    <submittedName>
        <fullName evidence="1">Uncharacterized protein</fullName>
    </submittedName>
</protein>
<comment type="caution">
    <text evidence="1">The sequence shown here is derived from an EMBL/GenBank/DDBJ whole genome shotgun (WGS) entry which is preliminary data.</text>
</comment>
<sequence>MLKLYREKPDVRTSEVKQRIAPWLGWAKHSNSIHLLKTILKKEHYETCIL</sequence>
<organism evidence="1">
    <name type="scientific">gut metagenome</name>
    <dbReference type="NCBI Taxonomy" id="749906"/>
    <lineage>
        <taxon>unclassified sequences</taxon>
        <taxon>metagenomes</taxon>
        <taxon>organismal metagenomes</taxon>
    </lineage>
</organism>
<reference evidence="1" key="1">
    <citation type="journal article" date="2012" name="PLoS ONE">
        <title>Gene sets for utilization of primary and secondary nutrition supplies in the distal gut of endangered iberian lynx.</title>
        <authorList>
            <person name="Alcaide M."/>
            <person name="Messina E."/>
            <person name="Richter M."/>
            <person name="Bargiela R."/>
            <person name="Peplies J."/>
            <person name="Huws S.A."/>
            <person name="Newbold C.J."/>
            <person name="Golyshin P.N."/>
            <person name="Simon M.A."/>
            <person name="Lopez G."/>
            <person name="Yakimov M.M."/>
            <person name="Ferrer M."/>
        </authorList>
    </citation>
    <scope>NUCLEOTIDE SEQUENCE</scope>
</reference>
<name>J9D4H9_9ZZZZ</name>
<dbReference type="EMBL" id="AMCI01000860">
    <property type="protein sequence ID" value="EJX07546.1"/>
    <property type="molecule type" value="Genomic_DNA"/>
</dbReference>